<name>A0ABV7ZJZ8_9HELI</name>
<evidence type="ECO:0000313" key="3">
    <source>
        <dbReference type="EMBL" id="MFC3848510.1"/>
    </source>
</evidence>
<dbReference type="InterPro" id="IPR036388">
    <property type="entry name" value="WH-like_DNA-bd_sf"/>
</dbReference>
<dbReference type="Pfam" id="PF21205">
    <property type="entry name" value="Rep3_C"/>
    <property type="match status" value="1"/>
</dbReference>
<dbReference type="Pfam" id="PF01051">
    <property type="entry name" value="Rep3_N"/>
    <property type="match status" value="1"/>
</dbReference>
<accession>A0ABV7ZJZ8</accession>
<organism evidence="3 4">
    <name type="scientific">Helicobacter baculiformis</name>
    <dbReference type="NCBI Taxonomy" id="427351"/>
    <lineage>
        <taxon>Bacteria</taxon>
        <taxon>Pseudomonadati</taxon>
        <taxon>Campylobacterota</taxon>
        <taxon>Epsilonproteobacteria</taxon>
        <taxon>Campylobacterales</taxon>
        <taxon>Helicobacteraceae</taxon>
        <taxon>Helicobacter</taxon>
    </lineage>
</organism>
<dbReference type="Gene3D" id="1.10.10.10">
    <property type="entry name" value="Winged helix-like DNA-binding domain superfamily/Winged helix DNA-binding domain"/>
    <property type="match status" value="2"/>
</dbReference>
<sequence>MNNDKQYLIEQIDRLHALVNELVVRDESDMQTQSTTSFSTSIEPIPSKQLLVKNPLNVVLHNDIYKVNLGKLSALENNLLFSIFAKLKEHGDAVVRFTSSEIKSMLGDPKINNSDLLKSVKKLWENICTANFWKIMRFVEDGEELVSQTNLFLFRHFNIVTGKANGKLRYIEVGVNTPYYTHLLNDLKANFTSCQLKTFVEFTSKYTKTLFRLLVRFEDVRTIGLCKSNTYQNDWDGFKEFMGIPKYMGIGQIEKQILKPACKELGTPYLEFDPNKPDRTKYFEHIWYEKIKKGRSHKIVGIVFCFMPQPFRVAELSRKNNRILATLDRRRLEKDKEEYKRQELCCYYTTEERHTLNSYIGNIGSVFVSDPDHLFKQARLYKITFQHPGKPCISCAFEIINATSRDSYIASLHHKRDGFLFKEDNGRLLIAKEFEDYKGFIEVFSESY</sequence>
<dbReference type="EMBL" id="JBHRZO010000059">
    <property type="protein sequence ID" value="MFC3848510.1"/>
    <property type="molecule type" value="Genomic_DNA"/>
</dbReference>
<comment type="caution">
    <text evidence="3">The sequence shown here is derived from an EMBL/GenBank/DDBJ whole genome shotgun (WGS) entry which is preliminary data.</text>
</comment>
<reference evidence="4" key="1">
    <citation type="journal article" date="2019" name="Int. J. Syst. Evol. Microbiol.">
        <title>The Global Catalogue of Microorganisms (GCM) 10K type strain sequencing project: providing services to taxonomists for standard genome sequencing and annotation.</title>
        <authorList>
            <consortium name="The Broad Institute Genomics Platform"/>
            <consortium name="The Broad Institute Genome Sequencing Center for Infectious Disease"/>
            <person name="Wu L."/>
            <person name="Ma J."/>
        </authorList>
    </citation>
    <scope>NUCLEOTIDE SEQUENCE [LARGE SCALE GENOMIC DNA]</scope>
    <source>
        <strain evidence="4">CCUG 53816</strain>
    </source>
</reference>
<protein>
    <submittedName>
        <fullName evidence="3">Replication initiation protein</fullName>
    </submittedName>
</protein>
<gene>
    <name evidence="3" type="ORF">ACFOPX_08315</name>
</gene>
<dbReference type="InterPro" id="IPR000525">
    <property type="entry name" value="Initiator_Rep_WH1"/>
</dbReference>
<dbReference type="InterPro" id="IPR036390">
    <property type="entry name" value="WH_DNA-bd_sf"/>
</dbReference>
<dbReference type="Proteomes" id="UP001595783">
    <property type="component" value="Unassembled WGS sequence"/>
</dbReference>
<feature type="domain" description="Initiator Rep protein WH1" evidence="2">
    <location>
        <begin position="58"/>
        <end position="214"/>
    </location>
</feature>
<evidence type="ECO:0000256" key="1">
    <source>
        <dbReference type="ARBA" id="ARBA00038283"/>
    </source>
</evidence>
<keyword evidence="4" id="KW-1185">Reference proteome</keyword>
<dbReference type="SUPFAM" id="SSF46785">
    <property type="entry name" value="Winged helix' DNA-binding domain"/>
    <property type="match status" value="1"/>
</dbReference>
<evidence type="ECO:0000313" key="4">
    <source>
        <dbReference type="Proteomes" id="UP001595783"/>
    </source>
</evidence>
<comment type="similarity">
    <text evidence="1">Belongs to the initiator RepB protein family.</text>
</comment>
<evidence type="ECO:0000259" key="2">
    <source>
        <dbReference type="Pfam" id="PF01051"/>
    </source>
</evidence>
<proteinExistence type="inferred from homology"/>
<dbReference type="RefSeq" id="WP_104752255.1">
    <property type="nucleotide sequence ID" value="NZ_FZMF01000018.1"/>
</dbReference>